<dbReference type="InterPro" id="IPR010978">
    <property type="entry name" value="tRNA-bd_arm"/>
</dbReference>
<dbReference type="NCBIfam" id="TIGR00468">
    <property type="entry name" value="pheS"/>
    <property type="match status" value="1"/>
</dbReference>
<evidence type="ECO:0000256" key="2">
    <source>
        <dbReference type="ARBA" id="ARBA00010207"/>
    </source>
</evidence>
<dbReference type="EMBL" id="VUNS01000016">
    <property type="protein sequence ID" value="MST98146.1"/>
    <property type="molecule type" value="Genomic_DNA"/>
</dbReference>
<dbReference type="Gene3D" id="3.30.930.10">
    <property type="entry name" value="Bira Bifunctional Protein, Domain 2"/>
    <property type="match status" value="1"/>
</dbReference>
<dbReference type="FunFam" id="3.30.930.10:FF:000003">
    <property type="entry name" value="Phenylalanine--tRNA ligase alpha subunit"/>
    <property type="match status" value="1"/>
</dbReference>
<dbReference type="PANTHER" id="PTHR11538:SF41">
    <property type="entry name" value="PHENYLALANINE--TRNA LIGASE, MITOCHONDRIAL"/>
    <property type="match status" value="1"/>
</dbReference>
<dbReference type="Proteomes" id="UP000435649">
    <property type="component" value="Unassembled WGS sequence"/>
</dbReference>
<evidence type="ECO:0000256" key="8">
    <source>
        <dbReference type="ARBA" id="ARBA00022840"/>
    </source>
</evidence>
<dbReference type="HAMAP" id="MF_00281">
    <property type="entry name" value="Phe_tRNA_synth_alpha1"/>
    <property type="match status" value="1"/>
</dbReference>
<dbReference type="EC" id="6.1.1.20" evidence="13"/>
<keyword evidence="8 13" id="KW-0067">ATP-binding</keyword>
<comment type="caution">
    <text evidence="15">The sequence shown here is derived from an EMBL/GenBank/DDBJ whole genome shotgun (WGS) entry which is preliminary data.</text>
</comment>
<protein>
    <recommendedName>
        <fullName evidence="13">Phenylalanine--tRNA ligase alpha subunit</fullName>
        <ecNumber evidence="13">6.1.1.20</ecNumber>
    </recommendedName>
    <alternativeName>
        <fullName evidence="13">Phenylalanyl-tRNA synthetase alpha subunit</fullName>
        <shortName evidence="13">PheRS</shortName>
    </alternativeName>
</protein>
<dbReference type="GO" id="GO:0000049">
    <property type="term" value="F:tRNA binding"/>
    <property type="evidence" value="ECO:0007669"/>
    <property type="project" value="InterPro"/>
</dbReference>
<feature type="domain" description="Aminoacyl-transfer RNA synthetases class-II family profile" evidence="14">
    <location>
        <begin position="119"/>
        <end position="338"/>
    </location>
</feature>
<feature type="binding site" evidence="13">
    <location>
        <position position="254"/>
    </location>
    <ligand>
        <name>Mg(2+)</name>
        <dbReference type="ChEBI" id="CHEBI:18420"/>
        <note>shared with beta subunit</note>
    </ligand>
</feature>
<dbReference type="InterPro" id="IPR002319">
    <property type="entry name" value="Phenylalanyl-tRNA_Synthase"/>
</dbReference>
<keyword evidence="7 13" id="KW-0547">Nucleotide-binding</keyword>
<organism evidence="15 16">
    <name type="scientific">Victivallis lenta</name>
    <dbReference type="NCBI Taxonomy" id="2606640"/>
    <lineage>
        <taxon>Bacteria</taxon>
        <taxon>Pseudomonadati</taxon>
        <taxon>Lentisphaerota</taxon>
        <taxon>Lentisphaeria</taxon>
        <taxon>Victivallales</taxon>
        <taxon>Victivallaceae</taxon>
        <taxon>Victivallis</taxon>
    </lineage>
</organism>
<evidence type="ECO:0000256" key="12">
    <source>
        <dbReference type="ARBA" id="ARBA00049255"/>
    </source>
</evidence>
<dbReference type="Pfam" id="PF02912">
    <property type="entry name" value="Phe_tRNA-synt_N"/>
    <property type="match status" value="1"/>
</dbReference>
<name>A0A844G458_9BACT</name>
<dbReference type="InterPro" id="IPR004529">
    <property type="entry name" value="Phe-tRNA-synth_IIc_asu"/>
</dbReference>
<dbReference type="InterPro" id="IPR004188">
    <property type="entry name" value="Phe-tRNA_ligase_II_N"/>
</dbReference>
<dbReference type="SUPFAM" id="SSF55681">
    <property type="entry name" value="Class II aaRS and biotin synthetases"/>
    <property type="match status" value="1"/>
</dbReference>
<keyword evidence="10 13" id="KW-0648">Protein biosynthesis</keyword>
<accession>A0A844G458</accession>
<evidence type="ECO:0000256" key="6">
    <source>
        <dbReference type="ARBA" id="ARBA00022723"/>
    </source>
</evidence>
<proteinExistence type="inferred from homology"/>
<dbReference type="PROSITE" id="PS50862">
    <property type="entry name" value="AA_TRNA_LIGASE_II"/>
    <property type="match status" value="1"/>
</dbReference>
<dbReference type="AlphaFoldDB" id="A0A844G458"/>
<dbReference type="CDD" id="cd00496">
    <property type="entry name" value="PheRS_alpha_core"/>
    <property type="match status" value="1"/>
</dbReference>
<gene>
    <name evidence="13 15" type="primary">pheS</name>
    <name evidence="15" type="ORF">FYJ85_13970</name>
</gene>
<dbReference type="GO" id="GO:0000287">
    <property type="term" value="F:magnesium ion binding"/>
    <property type="evidence" value="ECO:0007669"/>
    <property type="project" value="UniProtKB-UniRule"/>
</dbReference>
<evidence type="ECO:0000259" key="14">
    <source>
        <dbReference type="PROSITE" id="PS50862"/>
    </source>
</evidence>
<dbReference type="GO" id="GO:0005737">
    <property type="term" value="C:cytoplasm"/>
    <property type="evidence" value="ECO:0007669"/>
    <property type="project" value="UniProtKB-SubCell"/>
</dbReference>
<dbReference type="InterPro" id="IPR022911">
    <property type="entry name" value="Phe_tRNA_ligase_alpha1_bac"/>
</dbReference>
<evidence type="ECO:0000256" key="7">
    <source>
        <dbReference type="ARBA" id="ARBA00022741"/>
    </source>
</evidence>
<dbReference type="GO" id="GO:0005524">
    <property type="term" value="F:ATP binding"/>
    <property type="evidence" value="ECO:0007669"/>
    <property type="project" value="UniProtKB-UniRule"/>
</dbReference>
<evidence type="ECO:0000256" key="10">
    <source>
        <dbReference type="ARBA" id="ARBA00022917"/>
    </source>
</evidence>
<comment type="subcellular location">
    <subcellularLocation>
        <location evidence="1 13">Cytoplasm</location>
    </subcellularLocation>
</comment>
<evidence type="ECO:0000256" key="5">
    <source>
        <dbReference type="ARBA" id="ARBA00022598"/>
    </source>
</evidence>
<comment type="subunit">
    <text evidence="3 13">Tetramer of two alpha and two beta subunits.</text>
</comment>
<keyword evidence="6 13" id="KW-0479">Metal-binding</keyword>
<evidence type="ECO:0000256" key="3">
    <source>
        <dbReference type="ARBA" id="ARBA00011209"/>
    </source>
</evidence>
<dbReference type="GO" id="GO:0004826">
    <property type="term" value="F:phenylalanine-tRNA ligase activity"/>
    <property type="evidence" value="ECO:0007669"/>
    <property type="project" value="UniProtKB-UniRule"/>
</dbReference>
<dbReference type="PANTHER" id="PTHR11538">
    <property type="entry name" value="PHENYLALANYL-TRNA SYNTHETASE"/>
    <property type="match status" value="1"/>
</dbReference>
<dbReference type="GO" id="GO:0006432">
    <property type="term" value="P:phenylalanyl-tRNA aminoacylation"/>
    <property type="evidence" value="ECO:0007669"/>
    <property type="project" value="UniProtKB-UniRule"/>
</dbReference>
<keyword evidence="16" id="KW-1185">Reference proteome</keyword>
<sequence length="339" mass="37978">MNAIIEKINRALSEASAQAAAAGDAAAVEQIRIDYLGRNGLFPALSKEMGSVAPEERKETGRAFNEGRNKIQAMIDEATARLAAAPETAADAIDLSLPGRRWSCGHKHPVTIVADECANLFRRMGFIVSEGPEIEDIFHNFDALNTPMDHPSRDPQDTFYFDDGRILRTQTSPVQIRTMESHEPPVRIVAPGRVFRRDTPDATHGMNFHQIEGLYIDRNVSMADLKSVLRTFATEMYGPKVKIRLRPHFFPFTEPSVEYDFSCIMCGGKGCPVCKNSGWIEIAGAGMVDPNVLKNVGYDPEIWSGYAFGLGIERLAMLRYRIPDLRYLYENDVRFLEQF</sequence>
<comment type="cofactor">
    <cofactor evidence="13">
        <name>Mg(2+)</name>
        <dbReference type="ChEBI" id="CHEBI:18420"/>
    </cofactor>
    <text evidence="13">Binds 2 magnesium ions per tetramer.</text>
</comment>
<evidence type="ECO:0000313" key="16">
    <source>
        <dbReference type="Proteomes" id="UP000435649"/>
    </source>
</evidence>
<keyword evidence="11 13" id="KW-0030">Aminoacyl-tRNA synthetase</keyword>
<dbReference type="InterPro" id="IPR045864">
    <property type="entry name" value="aa-tRNA-synth_II/BPL/LPL"/>
</dbReference>
<comment type="similarity">
    <text evidence="2 13">Belongs to the class-II aminoacyl-tRNA synthetase family. Phe-tRNA synthetase alpha subunit type 1 subfamily.</text>
</comment>
<keyword evidence="9 13" id="KW-0460">Magnesium</keyword>
<keyword evidence="5 13" id="KW-0436">Ligase</keyword>
<evidence type="ECO:0000256" key="4">
    <source>
        <dbReference type="ARBA" id="ARBA00022490"/>
    </source>
</evidence>
<reference evidence="15 16" key="1">
    <citation type="submission" date="2019-08" db="EMBL/GenBank/DDBJ databases">
        <title>In-depth cultivation of the pig gut microbiome towards novel bacterial diversity and tailored functional studies.</title>
        <authorList>
            <person name="Wylensek D."/>
            <person name="Hitch T.C.A."/>
            <person name="Clavel T."/>
        </authorList>
    </citation>
    <scope>NUCLEOTIDE SEQUENCE [LARGE SCALE GENOMIC DNA]</scope>
    <source>
        <strain evidence="15 16">BBE-744-WT-12</strain>
    </source>
</reference>
<evidence type="ECO:0000256" key="11">
    <source>
        <dbReference type="ARBA" id="ARBA00023146"/>
    </source>
</evidence>
<evidence type="ECO:0000256" key="13">
    <source>
        <dbReference type="HAMAP-Rule" id="MF_00281"/>
    </source>
</evidence>
<dbReference type="InterPro" id="IPR006195">
    <property type="entry name" value="aa-tRNA-synth_II"/>
</dbReference>
<evidence type="ECO:0000256" key="9">
    <source>
        <dbReference type="ARBA" id="ARBA00022842"/>
    </source>
</evidence>
<evidence type="ECO:0000256" key="1">
    <source>
        <dbReference type="ARBA" id="ARBA00004496"/>
    </source>
</evidence>
<dbReference type="Pfam" id="PF01409">
    <property type="entry name" value="tRNA-synt_2d"/>
    <property type="match status" value="1"/>
</dbReference>
<evidence type="ECO:0000313" key="15">
    <source>
        <dbReference type="EMBL" id="MST98146.1"/>
    </source>
</evidence>
<keyword evidence="4 13" id="KW-0963">Cytoplasm</keyword>
<comment type="catalytic activity">
    <reaction evidence="12 13">
        <text>tRNA(Phe) + L-phenylalanine + ATP = L-phenylalanyl-tRNA(Phe) + AMP + diphosphate + H(+)</text>
        <dbReference type="Rhea" id="RHEA:19413"/>
        <dbReference type="Rhea" id="RHEA-COMP:9668"/>
        <dbReference type="Rhea" id="RHEA-COMP:9699"/>
        <dbReference type="ChEBI" id="CHEBI:15378"/>
        <dbReference type="ChEBI" id="CHEBI:30616"/>
        <dbReference type="ChEBI" id="CHEBI:33019"/>
        <dbReference type="ChEBI" id="CHEBI:58095"/>
        <dbReference type="ChEBI" id="CHEBI:78442"/>
        <dbReference type="ChEBI" id="CHEBI:78531"/>
        <dbReference type="ChEBI" id="CHEBI:456215"/>
        <dbReference type="EC" id="6.1.1.20"/>
    </reaction>
</comment>
<dbReference type="SUPFAM" id="SSF46589">
    <property type="entry name" value="tRNA-binding arm"/>
    <property type="match status" value="1"/>
</dbReference>